<keyword evidence="3" id="KW-1185">Reference proteome</keyword>
<dbReference type="AlphaFoldDB" id="A0A1I3HZV8"/>
<protein>
    <submittedName>
        <fullName evidence="2">PilZ domain-containing protein</fullName>
    </submittedName>
</protein>
<accession>A0A1I3HZV8</accession>
<sequence length="114" mass="12827">MDERRQHPRYQAASLLELYEQHSKRYLGRVADLSSEGFMLCSALPQAADTLVECRLTCNTELQGVDDLQFTADCLWSREGATGQQSWAGYQIIDIDALNAQILGRLLQHLQAIS</sequence>
<proteinExistence type="predicted"/>
<dbReference type="GO" id="GO:0035438">
    <property type="term" value="F:cyclic-di-GMP binding"/>
    <property type="evidence" value="ECO:0007669"/>
    <property type="project" value="InterPro"/>
</dbReference>
<reference evidence="3" key="1">
    <citation type="submission" date="2016-10" db="EMBL/GenBank/DDBJ databases">
        <authorList>
            <person name="Varghese N."/>
            <person name="Submissions S."/>
        </authorList>
    </citation>
    <scope>NUCLEOTIDE SEQUENCE [LARGE SCALE GENOMIC DNA]</scope>
    <source>
        <strain evidence="3">LMG 22563</strain>
    </source>
</reference>
<name>A0A1I3HZV8_9GAMM</name>
<organism evidence="2 3">
    <name type="scientific">Phytopseudomonas argentinensis</name>
    <dbReference type="NCBI Taxonomy" id="289370"/>
    <lineage>
        <taxon>Bacteria</taxon>
        <taxon>Pseudomonadati</taxon>
        <taxon>Pseudomonadota</taxon>
        <taxon>Gammaproteobacteria</taxon>
        <taxon>Pseudomonadales</taxon>
        <taxon>Pseudomonadaceae</taxon>
        <taxon>Phytopseudomonas</taxon>
    </lineage>
</organism>
<evidence type="ECO:0000313" key="2">
    <source>
        <dbReference type="EMBL" id="SFI41120.1"/>
    </source>
</evidence>
<dbReference type="SUPFAM" id="SSF141371">
    <property type="entry name" value="PilZ domain-like"/>
    <property type="match status" value="1"/>
</dbReference>
<dbReference type="InterPro" id="IPR009875">
    <property type="entry name" value="PilZ_domain"/>
</dbReference>
<evidence type="ECO:0000313" key="3">
    <source>
        <dbReference type="Proteomes" id="UP000183018"/>
    </source>
</evidence>
<dbReference type="RefSeq" id="WP_074881503.1">
    <property type="nucleotide sequence ID" value="NZ_FORC01000001.1"/>
</dbReference>
<dbReference type="Gene3D" id="2.40.10.220">
    <property type="entry name" value="predicted glycosyltransferase like domains"/>
    <property type="match status" value="1"/>
</dbReference>
<dbReference type="OrthoDB" id="6199437at2"/>
<evidence type="ECO:0000259" key="1">
    <source>
        <dbReference type="Pfam" id="PF07238"/>
    </source>
</evidence>
<feature type="domain" description="PilZ" evidence="1">
    <location>
        <begin position="3"/>
        <end position="107"/>
    </location>
</feature>
<dbReference type="STRING" id="289370.SAMN05216602_1300"/>
<dbReference type="Pfam" id="PF07238">
    <property type="entry name" value="PilZ"/>
    <property type="match status" value="1"/>
</dbReference>
<gene>
    <name evidence="2" type="ORF">SAMN05216602_1300</name>
</gene>
<dbReference type="Proteomes" id="UP000183018">
    <property type="component" value="Unassembled WGS sequence"/>
</dbReference>
<dbReference type="EMBL" id="FORC01000001">
    <property type="protein sequence ID" value="SFI41120.1"/>
    <property type="molecule type" value="Genomic_DNA"/>
</dbReference>